<proteinExistence type="inferred from homology"/>
<feature type="domain" description="HipA-like C-terminal" evidence="4">
    <location>
        <begin position="131"/>
        <end position="372"/>
    </location>
</feature>
<reference evidence="7" key="1">
    <citation type="journal article" date="2019" name="Int. J. Syst. Evol. Microbiol.">
        <title>The Global Catalogue of Microorganisms (GCM) 10K type strain sequencing project: providing services to taxonomists for standard genome sequencing and annotation.</title>
        <authorList>
            <consortium name="The Broad Institute Genomics Platform"/>
            <consortium name="The Broad Institute Genome Sequencing Center for Infectious Disease"/>
            <person name="Wu L."/>
            <person name="Ma J."/>
        </authorList>
    </citation>
    <scope>NUCLEOTIDE SEQUENCE [LARGE SCALE GENOMIC DNA]</scope>
    <source>
        <strain evidence="7">JCM 17137</strain>
    </source>
</reference>
<comment type="caution">
    <text evidence="6">The sequence shown here is derived from an EMBL/GenBank/DDBJ whole genome shotgun (WGS) entry which is preliminary data.</text>
</comment>
<dbReference type="EMBL" id="BAABDD010000012">
    <property type="protein sequence ID" value="GAA3747302.1"/>
    <property type="molecule type" value="Genomic_DNA"/>
</dbReference>
<evidence type="ECO:0000259" key="4">
    <source>
        <dbReference type="Pfam" id="PF07804"/>
    </source>
</evidence>
<dbReference type="InterPro" id="IPR017508">
    <property type="entry name" value="HipA_N1"/>
</dbReference>
<organism evidence="6 7">
    <name type="scientific">Salinactinospora qingdaonensis</name>
    <dbReference type="NCBI Taxonomy" id="702744"/>
    <lineage>
        <taxon>Bacteria</taxon>
        <taxon>Bacillati</taxon>
        <taxon>Actinomycetota</taxon>
        <taxon>Actinomycetes</taxon>
        <taxon>Streptosporangiales</taxon>
        <taxon>Nocardiopsidaceae</taxon>
        <taxon>Salinactinospora</taxon>
    </lineage>
</organism>
<evidence type="ECO:0000313" key="7">
    <source>
        <dbReference type="Proteomes" id="UP001500908"/>
    </source>
</evidence>
<comment type="similarity">
    <text evidence="1">Belongs to the HipA Ser/Thr kinase family.</text>
</comment>
<accession>A0ABP7FYA9</accession>
<dbReference type="PANTHER" id="PTHR37419:SF1">
    <property type="entry name" value="SERINE_THREONINE-PROTEIN KINASE TOXIN HIPA"/>
    <property type="match status" value="1"/>
</dbReference>
<keyword evidence="2" id="KW-0808">Transferase</keyword>
<dbReference type="InterPro" id="IPR052028">
    <property type="entry name" value="HipA_Ser/Thr_kinase"/>
</dbReference>
<evidence type="ECO:0000256" key="3">
    <source>
        <dbReference type="ARBA" id="ARBA00022777"/>
    </source>
</evidence>
<name>A0ABP7FYA9_9ACTN</name>
<dbReference type="PANTHER" id="PTHR37419">
    <property type="entry name" value="SERINE/THREONINE-PROTEIN KINASE TOXIN HIPA"/>
    <property type="match status" value="1"/>
</dbReference>
<keyword evidence="3" id="KW-0418">Kinase</keyword>
<dbReference type="InterPro" id="IPR012893">
    <property type="entry name" value="HipA-like_C"/>
</dbReference>
<dbReference type="Pfam" id="PF07804">
    <property type="entry name" value="HipA_C"/>
    <property type="match status" value="1"/>
</dbReference>
<feature type="domain" description="HipA N-terminal subdomain 1" evidence="5">
    <location>
        <begin position="9"/>
        <end position="105"/>
    </location>
</feature>
<sequence>MSDERTAGVFLGDRRVGTLGYLDGNTWFDYTDRAPDHPVLGQGFEADPHKRRTASGSVPEWFANLLPERGSGLRRIIGHELGMARPHDFRVICYIGEDLPGAVRVVADADIGELSVPGEDSDCTHDHPVRFSLAGVQAKFSMRWEEKGLVLPMTGEGGNWIVKLPDRRFADVPRNEHAMLTWARLAGIEVPQTRLVPTAELHGLPDGVAAEGETALAVRRFDRLDGGRVHQEDLAQVREVAVDTKYDNASYSGIARVVAALCPQDLDDYLRRLAAMVVMGNLDAHLKNWTLRYPDGRSARLSPAYDLVSVSAYADTDASFRDDRLAFAVNGGQVARTVTLRHFGHLAQRARLAPERVRDVVAETVTALTDTWPQVKREVPVPGFVATHIDARLESLPLIRDVRFGN</sequence>
<dbReference type="Pfam" id="PF13657">
    <property type="entry name" value="Couple_hipA"/>
    <property type="match status" value="1"/>
</dbReference>
<protein>
    <submittedName>
        <fullName evidence="6">HipA domain-containing protein</fullName>
    </submittedName>
</protein>
<keyword evidence="7" id="KW-1185">Reference proteome</keyword>
<evidence type="ECO:0000259" key="5">
    <source>
        <dbReference type="Pfam" id="PF13657"/>
    </source>
</evidence>
<dbReference type="RefSeq" id="WP_344971849.1">
    <property type="nucleotide sequence ID" value="NZ_BAABDD010000012.1"/>
</dbReference>
<gene>
    <name evidence="6" type="ORF">GCM10022402_28380</name>
</gene>
<evidence type="ECO:0000313" key="6">
    <source>
        <dbReference type="EMBL" id="GAA3747302.1"/>
    </source>
</evidence>
<evidence type="ECO:0000256" key="1">
    <source>
        <dbReference type="ARBA" id="ARBA00010164"/>
    </source>
</evidence>
<dbReference type="Proteomes" id="UP001500908">
    <property type="component" value="Unassembled WGS sequence"/>
</dbReference>
<evidence type="ECO:0000256" key="2">
    <source>
        <dbReference type="ARBA" id="ARBA00022679"/>
    </source>
</evidence>